<dbReference type="FunFam" id="3.30.70.270:FF:000001">
    <property type="entry name" value="Diguanylate cyclase domain protein"/>
    <property type="match status" value="1"/>
</dbReference>
<dbReference type="Pfam" id="PF00990">
    <property type="entry name" value="GGDEF"/>
    <property type="match status" value="1"/>
</dbReference>
<dbReference type="eggNOG" id="COG3706">
    <property type="taxonomic scope" value="Bacteria"/>
</dbReference>
<dbReference type="Gene3D" id="3.30.70.270">
    <property type="match status" value="1"/>
</dbReference>
<dbReference type="PROSITE" id="PS50887">
    <property type="entry name" value="GGDEF"/>
    <property type="match status" value="1"/>
</dbReference>
<dbReference type="SUPFAM" id="SSF55073">
    <property type="entry name" value="Nucleotide cyclase"/>
    <property type="match status" value="1"/>
</dbReference>
<dbReference type="InterPro" id="IPR043128">
    <property type="entry name" value="Rev_trsase/Diguanyl_cyclase"/>
</dbReference>
<dbReference type="Pfam" id="PF21118">
    <property type="entry name" value="DosC_2nd"/>
    <property type="match status" value="1"/>
</dbReference>
<sequence length="481" mass="52491">MVCRTQSEIDVEPPQLDDASQPLAEAWQQCLLQAGPAATALLNAAATDAPPALAQRFYEVLLQDGRARRFLSHDQVKQRLQPAMQRWLVQLLTTDAAGIATTVASQRVIGDVHARVGIPVDLVTRGARVLKHELFVRLRDDAPDSATAFAAIACLSAIMDIAMEGMTLAYTHARERSTRADAAYRLFSLVQNVGTERERQRALLLDWENALLYALAGHVQASDNASLATSEFGLWFTHKGIPSFGESSETQQVGQLMARIDGHLQRASGDAPAQRLAVLPAIREDLAAIRTLMTLLFERIGELDAGSDALTNLLNRRFLPTVLRREIELATRNRTPFSLLLLDLDHFKAINDGHGHDAGDRALQHVAGLLGQLTRGSDYLFRYGGEEFVVVLVAASESQATVIAESLRRQIAQSPVALANGQVLELTASIGVAGHDGHPDYERLMARADAAMYEAKRSGRNRVVVASADLQEAPGRRALQR</sequence>
<evidence type="ECO:0000313" key="8">
    <source>
        <dbReference type="Proteomes" id="UP000008840"/>
    </source>
</evidence>
<comment type="catalytic activity">
    <reaction evidence="5">
        <text>2 GTP = 3',3'-c-di-GMP + 2 diphosphate</text>
        <dbReference type="Rhea" id="RHEA:24898"/>
        <dbReference type="ChEBI" id="CHEBI:33019"/>
        <dbReference type="ChEBI" id="CHEBI:37565"/>
        <dbReference type="ChEBI" id="CHEBI:58805"/>
        <dbReference type="EC" id="2.7.7.65"/>
    </reaction>
</comment>
<dbReference type="GO" id="GO:0019825">
    <property type="term" value="F:oxygen binding"/>
    <property type="evidence" value="ECO:0007669"/>
    <property type="project" value="InterPro"/>
</dbReference>
<evidence type="ECO:0000256" key="2">
    <source>
        <dbReference type="ARBA" id="ARBA00012528"/>
    </source>
</evidence>
<evidence type="ECO:0000256" key="5">
    <source>
        <dbReference type="ARBA" id="ARBA00034247"/>
    </source>
</evidence>
<dbReference type="InterPro" id="IPR000160">
    <property type="entry name" value="GGDEF_dom"/>
</dbReference>
<dbReference type="GO" id="GO:1902201">
    <property type="term" value="P:negative regulation of bacterial-type flagellum-dependent cell motility"/>
    <property type="evidence" value="ECO:0007669"/>
    <property type="project" value="TreeGrafter"/>
</dbReference>
<evidence type="ECO:0000313" key="7">
    <source>
        <dbReference type="EMBL" id="CAQ44964.1"/>
    </source>
</evidence>
<dbReference type="Proteomes" id="UP000008840">
    <property type="component" value="Chromosome"/>
</dbReference>
<dbReference type="AlphaFoldDB" id="B2FHH1"/>
<evidence type="ECO:0000259" key="6">
    <source>
        <dbReference type="PROSITE" id="PS50887"/>
    </source>
</evidence>
<accession>B2FHH1</accession>
<name>B2FHH1_STRMK</name>
<reference evidence="7 8" key="1">
    <citation type="journal article" date="2008" name="Genome Biol.">
        <title>The complete genome, comparative and functional analysis of Stenotrophomonas maltophilia reveals an organism heavily shielded by drug resistance determinants.</title>
        <authorList>
            <person name="Crossman L.C."/>
            <person name="Gould V.C."/>
            <person name="Dow J.M."/>
            <person name="Vernikos G.S."/>
            <person name="Okazaki A."/>
            <person name="Sebaihia M."/>
            <person name="Saunders D."/>
            <person name="Arrowsmith C."/>
            <person name="Carver T."/>
            <person name="Peters N."/>
            <person name="Adlem E."/>
            <person name="Kerhornou A."/>
            <person name="Lord A."/>
            <person name="Murphy L."/>
            <person name="Seeger K."/>
            <person name="Squares R."/>
            <person name="Rutter S."/>
            <person name="Quail M.A."/>
            <person name="Rajandream M.A."/>
            <person name="Harris D."/>
            <person name="Churcher C."/>
            <person name="Bentley S.D."/>
            <person name="Parkhill J."/>
            <person name="Thomson N.R."/>
            <person name="Avison M.B."/>
        </authorList>
    </citation>
    <scope>NUCLEOTIDE SEQUENCE [LARGE SCALE GENOMIC DNA]</scope>
    <source>
        <strain evidence="7 8">K279a</strain>
    </source>
</reference>
<dbReference type="InterPro" id="IPR009050">
    <property type="entry name" value="Globin-like_sf"/>
</dbReference>
<dbReference type="EnsemblBacteria" id="CAQ44964">
    <property type="protein sequence ID" value="CAQ44964"/>
    <property type="gene ID" value="Smlt1425"/>
</dbReference>
<dbReference type="Pfam" id="PF11563">
    <property type="entry name" value="Protoglobin"/>
    <property type="match status" value="1"/>
</dbReference>
<proteinExistence type="predicted"/>
<evidence type="ECO:0000256" key="1">
    <source>
        <dbReference type="ARBA" id="ARBA00001946"/>
    </source>
</evidence>
<dbReference type="HOGENOM" id="CLU_000445_11_5_6"/>
<dbReference type="GO" id="GO:0020037">
    <property type="term" value="F:heme binding"/>
    <property type="evidence" value="ECO:0007669"/>
    <property type="project" value="InterPro"/>
</dbReference>
<dbReference type="InterPro" id="IPR029787">
    <property type="entry name" value="Nucleotide_cyclase"/>
</dbReference>
<dbReference type="KEGG" id="sml:Smlt1425"/>
<evidence type="ECO:0000256" key="4">
    <source>
        <dbReference type="ARBA" id="ARBA00029839"/>
    </source>
</evidence>
<keyword evidence="8" id="KW-1185">Reference proteome</keyword>
<dbReference type="GO" id="GO:0043709">
    <property type="term" value="P:cell adhesion involved in single-species biofilm formation"/>
    <property type="evidence" value="ECO:0007669"/>
    <property type="project" value="TreeGrafter"/>
</dbReference>
<dbReference type="SMART" id="SM00267">
    <property type="entry name" value="GGDEF"/>
    <property type="match status" value="1"/>
</dbReference>
<dbReference type="InterPro" id="IPR048442">
    <property type="entry name" value="DosC_2nd"/>
</dbReference>
<dbReference type="NCBIfam" id="TIGR00254">
    <property type="entry name" value="GGDEF"/>
    <property type="match status" value="1"/>
</dbReference>
<dbReference type="SUPFAM" id="SSF46458">
    <property type="entry name" value="Globin-like"/>
    <property type="match status" value="1"/>
</dbReference>
<dbReference type="InterPro" id="IPR012292">
    <property type="entry name" value="Globin/Proto"/>
</dbReference>
<dbReference type="EMBL" id="AM743169">
    <property type="protein sequence ID" value="CAQ44964.1"/>
    <property type="molecule type" value="Genomic_DNA"/>
</dbReference>
<dbReference type="GO" id="GO:0052621">
    <property type="term" value="F:diguanylate cyclase activity"/>
    <property type="evidence" value="ECO:0007669"/>
    <property type="project" value="UniProtKB-EC"/>
</dbReference>
<dbReference type="InterPro" id="IPR050469">
    <property type="entry name" value="Diguanylate_Cyclase"/>
</dbReference>
<dbReference type="Gene3D" id="1.10.490.10">
    <property type="entry name" value="Globins"/>
    <property type="match status" value="1"/>
</dbReference>
<dbReference type="InterPro" id="IPR044398">
    <property type="entry name" value="Globin-sensor_dom"/>
</dbReference>
<organism evidence="7 8">
    <name type="scientific">Stenotrophomonas maltophilia (strain K279a)</name>
    <dbReference type="NCBI Taxonomy" id="522373"/>
    <lineage>
        <taxon>Bacteria</taxon>
        <taxon>Pseudomonadati</taxon>
        <taxon>Pseudomonadota</taxon>
        <taxon>Gammaproteobacteria</taxon>
        <taxon>Lysobacterales</taxon>
        <taxon>Lysobacteraceae</taxon>
        <taxon>Stenotrophomonas</taxon>
        <taxon>Stenotrophomonas maltophilia group</taxon>
    </lineage>
</organism>
<comment type="cofactor">
    <cofactor evidence="1">
        <name>Mg(2+)</name>
        <dbReference type="ChEBI" id="CHEBI:18420"/>
    </cofactor>
</comment>
<dbReference type="CDD" id="cd01949">
    <property type="entry name" value="GGDEF"/>
    <property type="match status" value="1"/>
</dbReference>
<feature type="domain" description="GGDEF" evidence="6">
    <location>
        <begin position="335"/>
        <end position="468"/>
    </location>
</feature>
<dbReference type="GO" id="GO:0005886">
    <property type="term" value="C:plasma membrane"/>
    <property type="evidence" value="ECO:0007669"/>
    <property type="project" value="TreeGrafter"/>
</dbReference>
<gene>
    <name evidence="7" type="ordered locus">Smlt1425</name>
</gene>
<dbReference type="PANTHER" id="PTHR45138">
    <property type="entry name" value="REGULATORY COMPONENTS OF SENSORY TRANSDUCTION SYSTEM"/>
    <property type="match status" value="1"/>
</dbReference>
<evidence type="ECO:0000256" key="3">
    <source>
        <dbReference type="ARBA" id="ARBA00015125"/>
    </source>
</evidence>
<dbReference type="EC" id="2.7.7.65" evidence="2"/>
<protein>
    <recommendedName>
        <fullName evidence="3">Diguanylate cyclase DosC</fullName>
        <ecNumber evidence="2">2.7.7.65</ecNumber>
    </recommendedName>
    <alternativeName>
        <fullName evidence="4">Direct oxygen-sensing cyclase</fullName>
    </alternativeName>
</protein>
<dbReference type="PANTHER" id="PTHR45138:SF9">
    <property type="entry name" value="DIGUANYLATE CYCLASE DGCM-RELATED"/>
    <property type="match status" value="1"/>
</dbReference>